<feature type="domain" description="BACK" evidence="3">
    <location>
        <begin position="53"/>
        <end position="117"/>
    </location>
</feature>
<dbReference type="PANTHER" id="PTHR24412:SF489">
    <property type="entry name" value="RING FINGER DOMAIN AND KELCH REPEAT-CONTAINING PROTEIN DDB_G0271372"/>
    <property type="match status" value="1"/>
</dbReference>
<evidence type="ECO:0000259" key="3">
    <source>
        <dbReference type="Pfam" id="PF07707"/>
    </source>
</evidence>
<evidence type="ECO:0000313" key="5">
    <source>
        <dbReference type="Proteomes" id="UP000281553"/>
    </source>
</evidence>
<dbReference type="Pfam" id="PF07707">
    <property type="entry name" value="BACK"/>
    <property type="match status" value="1"/>
</dbReference>
<gene>
    <name evidence="4" type="ORF">DILT_LOCUS14174</name>
</gene>
<dbReference type="InterPro" id="IPR011333">
    <property type="entry name" value="SKP1/BTB/POZ_sf"/>
</dbReference>
<dbReference type="Gene3D" id="3.30.710.10">
    <property type="entry name" value="Potassium Channel Kv1.1, Chain A"/>
    <property type="match status" value="1"/>
</dbReference>
<accession>A0A3P7PTE1</accession>
<dbReference type="Gene3D" id="1.25.40.420">
    <property type="match status" value="1"/>
</dbReference>
<name>A0A3P7PTE1_DIBLA</name>
<dbReference type="PANTHER" id="PTHR24412">
    <property type="entry name" value="KELCH PROTEIN"/>
    <property type="match status" value="1"/>
</dbReference>
<proteinExistence type="predicted"/>
<dbReference type="OrthoDB" id="45365at2759"/>
<dbReference type="InterPro" id="IPR011705">
    <property type="entry name" value="BACK"/>
</dbReference>
<evidence type="ECO:0000313" key="4">
    <source>
        <dbReference type="EMBL" id="VDN23032.1"/>
    </source>
</evidence>
<keyword evidence="2" id="KW-0677">Repeat</keyword>
<evidence type="ECO:0000256" key="1">
    <source>
        <dbReference type="ARBA" id="ARBA00022441"/>
    </source>
</evidence>
<sequence length="117" mass="13012">MGHIYPGQLEVYEANTVGVILLSPQLEMPQVEAWAVSFTAARLDSKNIANNWELAPLLKSDMLRDACLQHIKATFEATVASDVFLHLPSDTVLSLLRADDLQLENEESIYKAIGTWV</sequence>
<dbReference type="Proteomes" id="UP000281553">
    <property type="component" value="Unassembled WGS sequence"/>
</dbReference>
<evidence type="ECO:0000256" key="2">
    <source>
        <dbReference type="ARBA" id="ARBA00022737"/>
    </source>
</evidence>
<organism evidence="4 5">
    <name type="scientific">Dibothriocephalus latus</name>
    <name type="common">Fish tapeworm</name>
    <name type="synonym">Diphyllobothrium latum</name>
    <dbReference type="NCBI Taxonomy" id="60516"/>
    <lineage>
        <taxon>Eukaryota</taxon>
        <taxon>Metazoa</taxon>
        <taxon>Spiralia</taxon>
        <taxon>Lophotrochozoa</taxon>
        <taxon>Platyhelminthes</taxon>
        <taxon>Cestoda</taxon>
        <taxon>Eucestoda</taxon>
        <taxon>Diphyllobothriidea</taxon>
        <taxon>Diphyllobothriidae</taxon>
        <taxon>Dibothriocephalus</taxon>
    </lineage>
</organism>
<keyword evidence="5" id="KW-1185">Reference proteome</keyword>
<reference evidence="4 5" key="1">
    <citation type="submission" date="2018-11" db="EMBL/GenBank/DDBJ databases">
        <authorList>
            <consortium name="Pathogen Informatics"/>
        </authorList>
    </citation>
    <scope>NUCLEOTIDE SEQUENCE [LARGE SCALE GENOMIC DNA]</scope>
</reference>
<keyword evidence="1" id="KW-0880">Kelch repeat</keyword>
<dbReference type="EMBL" id="UYRU01073092">
    <property type="protein sequence ID" value="VDN23032.1"/>
    <property type="molecule type" value="Genomic_DNA"/>
</dbReference>
<protein>
    <recommendedName>
        <fullName evidence="3">BACK domain-containing protein</fullName>
    </recommendedName>
</protein>
<dbReference type="AlphaFoldDB" id="A0A3P7PTE1"/>